<evidence type="ECO:0000313" key="6">
    <source>
        <dbReference type="EMBL" id="MST77463.1"/>
    </source>
</evidence>
<protein>
    <recommendedName>
        <fullName evidence="8">4-alpha-L-fucosyltransferase</fullName>
    </recommendedName>
</protein>
<evidence type="ECO:0000313" key="7">
    <source>
        <dbReference type="Proteomes" id="UP000450161"/>
    </source>
</evidence>
<dbReference type="Pfam" id="PF07429">
    <property type="entry name" value="Glyco_transf_56"/>
    <property type="match status" value="1"/>
</dbReference>
<gene>
    <name evidence="6" type="ORF">FYJ72_07190</name>
</gene>
<dbReference type="GO" id="GO:0009246">
    <property type="term" value="P:enterobacterial common antigen biosynthetic process"/>
    <property type="evidence" value="ECO:0007669"/>
    <property type="project" value="InterPro"/>
</dbReference>
<dbReference type="AlphaFoldDB" id="A0A6I2TYD3"/>
<keyword evidence="1" id="KW-1003">Cell membrane</keyword>
<dbReference type="InterPro" id="IPR009993">
    <property type="entry name" value="WecF"/>
</dbReference>
<dbReference type="RefSeq" id="WP_154480912.1">
    <property type="nucleotide sequence ID" value="NZ_VUNF01000011.1"/>
</dbReference>
<accession>A0A6I2TYD3</accession>
<keyword evidence="2" id="KW-0997">Cell inner membrane</keyword>
<reference evidence="6 7" key="1">
    <citation type="submission" date="2019-08" db="EMBL/GenBank/DDBJ databases">
        <title>In-depth cultivation of the pig gut microbiome towards novel bacterial diversity and tailored functional studies.</title>
        <authorList>
            <person name="Wylensek D."/>
            <person name="Hitch T.C.A."/>
            <person name="Clavel T."/>
        </authorList>
    </citation>
    <scope>NUCLEOTIDE SEQUENCE [LARGE SCALE GENOMIC DNA]</scope>
    <source>
        <strain evidence="6 7">LKV-178-WT-2C</strain>
    </source>
</reference>
<dbReference type="GO" id="GO:0008417">
    <property type="term" value="F:fucosyltransferase activity"/>
    <property type="evidence" value="ECO:0007669"/>
    <property type="project" value="InterPro"/>
</dbReference>
<keyword evidence="4" id="KW-0808">Transferase</keyword>
<evidence type="ECO:0000256" key="3">
    <source>
        <dbReference type="ARBA" id="ARBA00022676"/>
    </source>
</evidence>
<comment type="caution">
    <text evidence="6">The sequence shown here is derived from an EMBL/GenBank/DDBJ whole genome shotgun (WGS) entry which is preliminary data.</text>
</comment>
<organism evidence="6 7">
    <name type="scientific">Segatella copri</name>
    <dbReference type="NCBI Taxonomy" id="165179"/>
    <lineage>
        <taxon>Bacteria</taxon>
        <taxon>Pseudomonadati</taxon>
        <taxon>Bacteroidota</taxon>
        <taxon>Bacteroidia</taxon>
        <taxon>Bacteroidales</taxon>
        <taxon>Prevotellaceae</taxon>
        <taxon>Segatella</taxon>
    </lineage>
</organism>
<name>A0A6I2TYD3_9BACT</name>
<evidence type="ECO:0008006" key="8">
    <source>
        <dbReference type="Google" id="ProtNLM"/>
    </source>
</evidence>
<dbReference type="Proteomes" id="UP000450161">
    <property type="component" value="Unassembled WGS sequence"/>
</dbReference>
<keyword evidence="5" id="KW-0472">Membrane</keyword>
<keyword evidence="3" id="KW-0328">Glycosyltransferase</keyword>
<sequence length="402" mass="46628">MASDFMKKYNKVRIANLIGDRRIMNYVWEYHGLTEDQSFHDYIFITNDKKYEFKNINTALDRIKIMSAKEFLILCKEGLYDAVFLHAIDSFPYDKIPLIPKDVKVFWMVWGYDLYDHPRKNPMIKMALYKPKTLEACPYLQNSLSLKNILRIIKKGIYSIFSSNYSSKNYIKAVARIDYFSGVLPNEYDLLKHVSYFKAKRVVYAYTSLEDMYDELPKTPPVVGNNILVGNSAAETNNHLDILDYIKDFKPADSKIISALSYSGPQKYIDVVVNAYRKVFGNNYKPLLNLMPPSEYNKIIESCGYGIFYHERQKGMGNINGLIMAGAKVFLSETSVAYKYYKSLGVHVFSVQTDLNPKSLTIPLSDEEKMYNIRTIGQFRTKAARIQLLYDIYKVIRDDKNL</sequence>
<evidence type="ECO:0000256" key="5">
    <source>
        <dbReference type="ARBA" id="ARBA00023136"/>
    </source>
</evidence>
<proteinExistence type="predicted"/>
<evidence type="ECO:0000256" key="1">
    <source>
        <dbReference type="ARBA" id="ARBA00022475"/>
    </source>
</evidence>
<dbReference type="EMBL" id="VUNF01000011">
    <property type="protein sequence ID" value="MST77463.1"/>
    <property type="molecule type" value="Genomic_DNA"/>
</dbReference>
<evidence type="ECO:0000256" key="4">
    <source>
        <dbReference type="ARBA" id="ARBA00022679"/>
    </source>
</evidence>
<evidence type="ECO:0000256" key="2">
    <source>
        <dbReference type="ARBA" id="ARBA00022519"/>
    </source>
</evidence>